<dbReference type="Pfam" id="PF05726">
    <property type="entry name" value="Pirin_C"/>
    <property type="match status" value="1"/>
</dbReference>
<evidence type="ECO:0000259" key="6">
    <source>
        <dbReference type="Pfam" id="PF05726"/>
    </source>
</evidence>
<feature type="binding site" evidence="2">
    <location>
        <position position="79"/>
    </location>
    <ligand>
        <name>Fe cation</name>
        <dbReference type="ChEBI" id="CHEBI:24875"/>
    </ligand>
</feature>
<keyword evidence="8" id="KW-1185">Reference proteome</keyword>
<dbReference type="Proteomes" id="UP000307000">
    <property type="component" value="Chromosome"/>
</dbReference>
<feature type="region of interest" description="Disordered" evidence="4">
    <location>
        <begin position="295"/>
        <end position="334"/>
    </location>
</feature>
<feature type="domain" description="Pirin N-terminal" evidence="5">
    <location>
        <begin position="40"/>
        <end position="139"/>
    </location>
</feature>
<keyword evidence="2" id="KW-0479">Metal-binding</keyword>
<dbReference type="EMBL" id="CP034412">
    <property type="protein sequence ID" value="QCY48631.1"/>
    <property type="molecule type" value="Genomic_DNA"/>
</dbReference>
<sequence>MSNLEQAPAEIGCTNAEPTEQVQILEPRPVPLGGPRAMTVYRTLPQKQRSLIGAWCFLDHYGPDDVSKSLGMAVPRHPHTGLQTVSWLFTGAIDHMDSAGFKATVRPGELNLMTAGYGITHSEFSTKDTTVLHGAQLWVALPEHARNMEPTFESYRPEPLTGPGWSLSVFLGTLRAEGQESTSPVSVYTPLTGAELTLQAGASLCIEVPEGHEHGVMVDTGAPTVNGQELGHRDLGYLGRGTGELRIQAGQDPVRVIIIGGEPLNEQILMWWNFVGRTHEEVVAFRQQYQAEIGAEPGDASEDRFGPFPKDTPAALPAPTLPTVRLRPRENPPV</sequence>
<reference evidence="7 8" key="1">
    <citation type="submission" date="2018-12" db="EMBL/GenBank/DDBJ databases">
        <title>Complete Genome Sequence of Glutamicibacter creatinolyticus strain LGCM259,isolated from an abscess of a 12-year-old mare in Italy.</title>
        <authorList>
            <person name="Santos R.G."/>
            <person name="Silva A.L."/>
            <person name="Seyffert N."/>
            <person name="Castro T.L.P."/>
            <person name="Attili A.R."/>
            <person name="Rifici C."/>
            <person name="Mazzullo G."/>
            <person name="Brenig B."/>
            <person name="Venanzi F."/>
            <person name="Azevedo V."/>
        </authorList>
    </citation>
    <scope>NUCLEOTIDE SEQUENCE [LARGE SCALE GENOMIC DNA]</scope>
    <source>
        <strain evidence="7 8">LGCM 259</strain>
    </source>
</reference>
<feature type="compositionally biased region" description="Low complexity" evidence="4">
    <location>
        <begin position="312"/>
        <end position="325"/>
    </location>
</feature>
<dbReference type="InterPro" id="IPR011051">
    <property type="entry name" value="RmlC_Cupin_sf"/>
</dbReference>
<dbReference type="CDD" id="cd02247">
    <property type="entry name" value="cupin_pirin_C"/>
    <property type="match status" value="1"/>
</dbReference>
<name>A0A5B7WX44_9MICC</name>
<dbReference type="InterPro" id="IPR012093">
    <property type="entry name" value="Pirin"/>
</dbReference>
<dbReference type="AlphaFoldDB" id="A0A5B7WX44"/>
<proteinExistence type="inferred from homology"/>
<feature type="binding site" evidence="2">
    <location>
        <position position="77"/>
    </location>
    <ligand>
        <name>Fe cation</name>
        <dbReference type="ChEBI" id="CHEBI:24875"/>
    </ligand>
</feature>
<dbReference type="KEGG" id="gcr:GcLGCM259_2925"/>
<dbReference type="GO" id="GO:0046872">
    <property type="term" value="F:metal ion binding"/>
    <property type="evidence" value="ECO:0007669"/>
    <property type="project" value="UniProtKB-KW"/>
</dbReference>
<evidence type="ECO:0000256" key="4">
    <source>
        <dbReference type="SAM" id="MobiDB-lite"/>
    </source>
</evidence>
<dbReference type="RefSeq" id="WP_138176510.1">
    <property type="nucleotide sequence ID" value="NZ_CP034412.1"/>
</dbReference>
<comment type="similarity">
    <text evidence="1 3">Belongs to the pirin family.</text>
</comment>
<evidence type="ECO:0000256" key="1">
    <source>
        <dbReference type="ARBA" id="ARBA00008416"/>
    </source>
</evidence>
<feature type="binding site" evidence="2">
    <location>
        <position position="123"/>
    </location>
    <ligand>
        <name>Fe cation</name>
        <dbReference type="ChEBI" id="CHEBI:24875"/>
    </ligand>
</feature>
<dbReference type="InterPro" id="IPR003829">
    <property type="entry name" value="Pirin_N_dom"/>
</dbReference>
<gene>
    <name evidence="7" type="ORF">GcLGCM259_2925</name>
</gene>
<comment type="cofactor">
    <cofactor evidence="2">
        <name>Fe cation</name>
        <dbReference type="ChEBI" id="CHEBI:24875"/>
    </cofactor>
    <text evidence="2">Binds 1 Fe cation per subunit.</text>
</comment>
<evidence type="ECO:0000313" key="8">
    <source>
        <dbReference type="Proteomes" id="UP000307000"/>
    </source>
</evidence>
<evidence type="ECO:0000259" key="5">
    <source>
        <dbReference type="Pfam" id="PF02678"/>
    </source>
</evidence>
<evidence type="ECO:0000313" key="7">
    <source>
        <dbReference type="EMBL" id="QCY48631.1"/>
    </source>
</evidence>
<dbReference type="PANTHER" id="PTHR13903">
    <property type="entry name" value="PIRIN-RELATED"/>
    <property type="match status" value="1"/>
</dbReference>
<dbReference type="PIRSF" id="PIRSF006232">
    <property type="entry name" value="Pirin"/>
    <property type="match status" value="1"/>
</dbReference>
<protein>
    <submittedName>
        <fullName evidence="7">Pirin family protein</fullName>
    </submittedName>
</protein>
<dbReference type="Gene3D" id="2.60.120.10">
    <property type="entry name" value="Jelly Rolls"/>
    <property type="match status" value="2"/>
</dbReference>
<organism evidence="7 8">
    <name type="scientific">Glutamicibacter creatinolyticus</name>
    <dbReference type="NCBI Taxonomy" id="162496"/>
    <lineage>
        <taxon>Bacteria</taxon>
        <taxon>Bacillati</taxon>
        <taxon>Actinomycetota</taxon>
        <taxon>Actinomycetes</taxon>
        <taxon>Micrococcales</taxon>
        <taxon>Micrococcaceae</taxon>
        <taxon>Glutamicibacter</taxon>
    </lineage>
</organism>
<dbReference type="InterPro" id="IPR014710">
    <property type="entry name" value="RmlC-like_jellyroll"/>
</dbReference>
<dbReference type="PANTHER" id="PTHR13903:SF8">
    <property type="entry name" value="PIRIN"/>
    <property type="match status" value="1"/>
</dbReference>
<evidence type="ECO:0000256" key="3">
    <source>
        <dbReference type="RuleBase" id="RU003457"/>
    </source>
</evidence>
<dbReference type="InterPro" id="IPR008778">
    <property type="entry name" value="Pirin_C_dom"/>
</dbReference>
<evidence type="ECO:0000256" key="2">
    <source>
        <dbReference type="PIRSR" id="PIRSR006232-1"/>
    </source>
</evidence>
<feature type="domain" description="Pirin C-terminal" evidence="6">
    <location>
        <begin position="194"/>
        <end position="290"/>
    </location>
</feature>
<keyword evidence="2" id="KW-0408">Iron</keyword>
<dbReference type="CDD" id="cd02909">
    <property type="entry name" value="cupin_pirin_N"/>
    <property type="match status" value="1"/>
</dbReference>
<accession>A0A5B7WX44</accession>
<feature type="binding site" evidence="2">
    <location>
        <position position="121"/>
    </location>
    <ligand>
        <name>Fe cation</name>
        <dbReference type="ChEBI" id="CHEBI:24875"/>
    </ligand>
</feature>
<dbReference type="Pfam" id="PF02678">
    <property type="entry name" value="Pirin"/>
    <property type="match status" value="1"/>
</dbReference>
<dbReference type="SUPFAM" id="SSF51182">
    <property type="entry name" value="RmlC-like cupins"/>
    <property type="match status" value="1"/>
</dbReference>